<dbReference type="InterPro" id="IPR013783">
    <property type="entry name" value="Ig-like_fold"/>
</dbReference>
<dbReference type="SUPFAM" id="SSF49313">
    <property type="entry name" value="Cadherin-like"/>
    <property type="match status" value="1"/>
</dbReference>
<protein>
    <submittedName>
        <fullName evidence="1">Uncharacterized protein</fullName>
    </submittedName>
</protein>
<dbReference type="Pfam" id="PF05345">
    <property type="entry name" value="He_PIG"/>
    <property type="match status" value="1"/>
</dbReference>
<comment type="caution">
    <text evidence="1">The sequence shown here is derived from an EMBL/GenBank/DDBJ whole genome shotgun (WGS) entry which is preliminary data.</text>
</comment>
<organism evidence="1">
    <name type="scientific">marine sediment metagenome</name>
    <dbReference type="NCBI Taxonomy" id="412755"/>
    <lineage>
        <taxon>unclassified sequences</taxon>
        <taxon>metagenomes</taxon>
        <taxon>ecological metagenomes</taxon>
    </lineage>
</organism>
<feature type="non-terminal residue" evidence="1">
    <location>
        <position position="258"/>
    </location>
</feature>
<sequence length="258" mass="26394">AFNGTAGVAPVFSGPIPDQTWINGTPVSLDTSTYFGGATEAVYALATGSLPTSVTLNTSTGLISGTPLIDSNATFSVSCTNALAADTSNVVNWAVTDVVLPAFYALTPDTANDYLMEGVLIGTGGLTTTHTADLYAPDFNGVYQKFPANAPVWSGGRCVLTGAAGTDVVSVHANDAPAGTPLSDNPYLQYYPAAENEVFYSNNITGPAAGWTVMAGAESTFDQIGLTGEPNTASLVSRVLGLATESAYRAVTLVADTN</sequence>
<proteinExistence type="predicted"/>
<dbReference type="Gene3D" id="2.60.40.10">
    <property type="entry name" value="Immunoglobulins"/>
    <property type="match status" value="1"/>
</dbReference>
<feature type="non-terminal residue" evidence="1">
    <location>
        <position position="1"/>
    </location>
</feature>
<evidence type="ECO:0000313" key="1">
    <source>
        <dbReference type="EMBL" id="GAG20654.1"/>
    </source>
</evidence>
<dbReference type="GO" id="GO:0016020">
    <property type="term" value="C:membrane"/>
    <property type="evidence" value="ECO:0007669"/>
    <property type="project" value="InterPro"/>
</dbReference>
<reference evidence="1" key="1">
    <citation type="journal article" date="2014" name="Front. Microbiol.">
        <title>High frequency of phylogenetically diverse reductive dehalogenase-homologous genes in deep subseafloor sedimentary metagenomes.</title>
        <authorList>
            <person name="Kawai M."/>
            <person name="Futagami T."/>
            <person name="Toyoda A."/>
            <person name="Takaki Y."/>
            <person name="Nishi S."/>
            <person name="Hori S."/>
            <person name="Arai W."/>
            <person name="Tsubouchi T."/>
            <person name="Morono Y."/>
            <person name="Uchiyama I."/>
            <person name="Ito T."/>
            <person name="Fujiyama A."/>
            <person name="Inagaki F."/>
            <person name="Takami H."/>
        </authorList>
    </citation>
    <scope>NUCLEOTIDE SEQUENCE</scope>
    <source>
        <strain evidence="1">Expedition CK06-06</strain>
    </source>
</reference>
<dbReference type="InterPro" id="IPR015919">
    <property type="entry name" value="Cadherin-like_sf"/>
</dbReference>
<dbReference type="GO" id="GO:0005509">
    <property type="term" value="F:calcium ion binding"/>
    <property type="evidence" value="ECO:0007669"/>
    <property type="project" value="InterPro"/>
</dbReference>
<gene>
    <name evidence="1" type="ORF">S01H1_54867</name>
</gene>
<name>X0VQJ1_9ZZZZ</name>
<dbReference type="EMBL" id="BARS01035625">
    <property type="protein sequence ID" value="GAG20654.1"/>
    <property type="molecule type" value="Genomic_DNA"/>
</dbReference>
<accession>X0VQJ1</accession>
<dbReference type="AlphaFoldDB" id="X0VQJ1"/>